<proteinExistence type="predicted"/>
<evidence type="ECO:0000313" key="4">
    <source>
        <dbReference type="Proteomes" id="UP000595512"/>
    </source>
</evidence>
<dbReference type="Pfam" id="PF17277">
    <property type="entry name" value="DUF5342"/>
    <property type="match status" value="1"/>
</dbReference>
<evidence type="ECO:0000313" key="2">
    <source>
        <dbReference type="EMBL" id="QQX25519.1"/>
    </source>
</evidence>
<evidence type="ECO:0000313" key="1">
    <source>
        <dbReference type="EMBL" id="KYC97137.1"/>
    </source>
</evidence>
<sequence length="72" mass="8942">MIQHFQYKSLYKNQQLPGWYISFYHQKEKHEGVYHPDGKIEWTSSYSFDTETEKNVKKQIHELMLYHVYDNR</sequence>
<dbReference type="AlphaFoldDB" id="A0A150KMC1"/>
<evidence type="ECO:0000313" key="3">
    <source>
        <dbReference type="Proteomes" id="UP000075666"/>
    </source>
</evidence>
<dbReference type="EMBL" id="CP066701">
    <property type="protein sequence ID" value="QQX25519.1"/>
    <property type="molecule type" value="Genomic_DNA"/>
</dbReference>
<reference evidence="1 3" key="1">
    <citation type="submission" date="2016-01" db="EMBL/GenBank/DDBJ databases">
        <title>Genome Sequences of Twelve Sporeforming Bacillus Species Isolated from Foods.</title>
        <authorList>
            <person name="Berendsen E.M."/>
            <person name="Wells-Bennik M.H."/>
            <person name="Krawcyk A.O."/>
            <person name="De Jong A."/>
            <person name="Holsappel S."/>
            <person name="Eijlander R.T."/>
            <person name="Kuipers O.P."/>
        </authorList>
    </citation>
    <scope>NUCLEOTIDE SEQUENCE [LARGE SCALE GENOMIC DNA]</scope>
    <source>
        <strain evidence="1 3">B4102</strain>
    </source>
</reference>
<dbReference type="InterPro" id="IPR017263">
    <property type="entry name" value="UCP037692"/>
</dbReference>
<dbReference type="STRING" id="46224.B4102_0792"/>
<dbReference type="Proteomes" id="UP000075666">
    <property type="component" value="Unassembled WGS sequence"/>
</dbReference>
<dbReference type="GeneID" id="62498848"/>
<reference evidence="2 4" key="2">
    <citation type="submission" date="2020-12" db="EMBL/GenBank/DDBJ databases">
        <title>Taxonomic evaluation of the Bacillus sporothermodurans group of bacteria based on whole genome sequences.</title>
        <authorList>
            <person name="Fiedler G."/>
            <person name="Herbstmann A.-D."/>
            <person name="Doll E."/>
            <person name="Wenning M."/>
            <person name="Brinks E."/>
            <person name="Kabisch J."/>
            <person name="Breitenwieser F."/>
            <person name="Lappann M."/>
            <person name="Boehnlein C."/>
            <person name="Franz C."/>
        </authorList>
    </citation>
    <scope>NUCLEOTIDE SEQUENCE [LARGE SCALE GENOMIC DNA]</scope>
    <source>
        <strain evidence="2 4">DSM 10599</strain>
    </source>
</reference>
<accession>A0A150KMC1</accession>
<protein>
    <submittedName>
        <fullName evidence="2">YheE family protein</fullName>
    </submittedName>
</protein>
<gene>
    <name evidence="1" type="ORF">B4102_0792</name>
    <name evidence="2" type="ORF">JGZ69_00370</name>
</gene>
<dbReference type="RefSeq" id="WP_066233854.1">
    <property type="nucleotide sequence ID" value="NZ_CP066701.1"/>
</dbReference>
<dbReference type="PIRSF" id="PIRSF037692">
    <property type="entry name" value="UCP037692"/>
    <property type="match status" value="1"/>
</dbReference>
<dbReference type="PATRIC" id="fig|46224.3.peg.4198"/>
<keyword evidence="3" id="KW-1185">Reference proteome</keyword>
<dbReference type="Proteomes" id="UP000595512">
    <property type="component" value="Chromosome"/>
</dbReference>
<dbReference type="KEGG" id="hspo:JGZ69_00370"/>
<dbReference type="EMBL" id="LQYN01000086">
    <property type="protein sequence ID" value="KYC97137.1"/>
    <property type="molecule type" value="Genomic_DNA"/>
</dbReference>
<organism evidence="1 3">
    <name type="scientific">Heyndrickxia sporothermodurans</name>
    <dbReference type="NCBI Taxonomy" id="46224"/>
    <lineage>
        <taxon>Bacteria</taxon>
        <taxon>Bacillati</taxon>
        <taxon>Bacillota</taxon>
        <taxon>Bacilli</taxon>
        <taxon>Bacillales</taxon>
        <taxon>Bacillaceae</taxon>
        <taxon>Heyndrickxia</taxon>
    </lineage>
</organism>
<dbReference type="OrthoDB" id="2736244at2"/>
<name>A0A150KMC1_9BACI</name>